<dbReference type="AlphaFoldDB" id="A0A2T3Q687"/>
<dbReference type="InterPro" id="IPR018076">
    <property type="entry name" value="T2SS_GspF_dom"/>
</dbReference>
<accession>A0A2T3Q687</accession>
<sequence length="306" mass="35199">MIYWIAIIFGGLIIIYLSLKNDQSSNEYFNEINQTILVSTMDEDRQAVNLTSLSDESFIQKLKRASNNTYNQLGDYPAVKLLIYFTLLLLFSFYINQNFIRENIFVVAFIIEIVGILWGISWLQKRERKKFEESFPDALNILTSAISSGESIIHAIVFVGKTLDGAVGNEFSLMGERLQLGESPDNVFRKSCMRFPYPSFQFFVITLRANMHRGGQLKDVMSRLNRIMFDARAIEKKKYALTSEARISAKIVAAIPFIFLFMLQYLSPENYEFVMFNPGGRPILYYVIISESIGITIVWLLMKGVR</sequence>
<proteinExistence type="predicted"/>
<name>A0A2T3Q687_PHODM</name>
<dbReference type="Pfam" id="PF00482">
    <property type="entry name" value="T2SSF"/>
    <property type="match status" value="1"/>
</dbReference>
<evidence type="ECO:0000313" key="8">
    <source>
        <dbReference type="Proteomes" id="UP000251647"/>
    </source>
</evidence>
<evidence type="ECO:0000256" key="3">
    <source>
        <dbReference type="ARBA" id="ARBA00022692"/>
    </source>
</evidence>
<comment type="subcellular location">
    <subcellularLocation>
        <location evidence="1">Cell membrane</location>
        <topology evidence="1">Multi-pass membrane protein</topology>
    </subcellularLocation>
</comment>
<dbReference type="RefSeq" id="WP_005306847.1">
    <property type="nucleotide sequence ID" value="NZ_CP073687.1"/>
</dbReference>
<dbReference type="PANTHER" id="PTHR35007">
    <property type="entry name" value="INTEGRAL MEMBRANE PROTEIN-RELATED"/>
    <property type="match status" value="1"/>
</dbReference>
<evidence type="ECO:0000256" key="4">
    <source>
        <dbReference type="ARBA" id="ARBA00022989"/>
    </source>
</evidence>
<reference evidence="7 8" key="1">
    <citation type="submission" date="2018-06" db="EMBL/GenBank/DDBJ databases">
        <authorList>
            <consortium name="Pathogen Informatics"/>
            <person name="Doyle S."/>
        </authorList>
    </citation>
    <scope>NUCLEOTIDE SEQUENCE [LARGE SCALE GENOMIC DNA]</scope>
    <source>
        <strain evidence="7 8">NCTC11647</strain>
    </source>
</reference>
<keyword evidence="2" id="KW-1003">Cell membrane</keyword>
<dbReference type="GO" id="GO:0005886">
    <property type="term" value="C:plasma membrane"/>
    <property type="evidence" value="ECO:0007669"/>
    <property type="project" value="UniProtKB-SubCell"/>
</dbReference>
<evidence type="ECO:0000313" key="7">
    <source>
        <dbReference type="EMBL" id="SPY45997.1"/>
    </source>
</evidence>
<dbReference type="Proteomes" id="UP000251647">
    <property type="component" value="Unassembled WGS sequence"/>
</dbReference>
<dbReference type="PANTHER" id="PTHR35007:SF2">
    <property type="entry name" value="PILUS ASSEMBLE PROTEIN"/>
    <property type="match status" value="1"/>
</dbReference>
<dbReference type="OrthoDB" id="5611741at2"/>
<dbReference type="EMBL" id="UATL01000008">
    <property type="protein sequence ID" value="SPY45997.1"/>
    <property type="molecule type" value="Genomic_DNA"/>
</dbReference>
<keyword evidence="3" id="KW-0812">Transmembrane</keyword>
<evidence type="ECO:0000256" key="5">
    <source>
        <dbReference type="ARBA" id="ARBA00023136"/>
    </source>
</evidence>
<protein>
    <submittedName>
        <fullName evidence="7">Flp pilus assembly protein TadB</fullName>
    </submittedName>
</protein>
<organism evidence="7 8">
    <name type="scientific">Photobacterium damselae</name>
    <dbReference type="NCBI Taxonomy" id="38293"/>
    <lineage>
        <taxon>Bacteria</taxon>
        <taxon>Pseudomonadati</taxon>
        <taxon>Pseudomonadota</taxon>
        <taxon>Gammaproteobacteria</taxon>
        <taxon>Vibrionales</taxon>
        <taxon>Vibrionaceae</taxon>
        <taxon>Photobacterium</taxon>
    </lineage>
</organism>
<keyword evidence="4" id="KW-1133">Transmembrane helix</keyword>
<gene>
    <name evidence="7" type="ORF">NCTC11647_04342</name>
</gene>
<evidence type="ECO:0000256" key="1">
    <source>
        <dbReference type="ARBA" id="ARBA00004651"/>
    </source>
</evidence>
<evidence type="ECO:0000259" key="6">
    <source>
        <dbReference type="Pfam" id="PF00482"/>
    </source>
</evidence>
<feature type="domain" description="Type II secretion system protein GspF" evidence="6">
    <location>
        <begin position="139"/>
        <end position="263"/>
    </location>
</feature>
<keyword evidence="5" id="KW-0472">Membrane</keyword>
<evidence type="ECO:0000256" key="2">
    <source>
        <dbReference type="ARBA" id="ARBA00022475"/>
    </source>
</evidence>